<reference evidence="1 2" key="1">
    <citation type="journal article" date="2016" name="Mol. Biol. Evol.">
        <title>Comparative Genomics of Early-Diverging Mushroom-Forming Fungi Provides Insights into the Origins of Lignocellulose Decay Capabilities.</title>
        <authorList>
            <person name="Nagy L.G."/>
            <person name="Riley R."/>
            <person name="Tritt A."/>
            <person name="Adam C."/>
            <person name="Daum C."/>
            <person name="Floudas D."/>
            <person name="Sun H."/>
            <person name="Yadav J.S."/>
            <person name="Pangilinan J."/>
            <person name="Larsson K.H."/>
            <person name="Matsuura K."/>
            <person name="Barry K."/>
            <person name="Labutti K."/>
            <person name="Kuo R."/>
            <person name="Ohm R.A."/>
            <person name="Bhattacharya S.S."/>
            <person name="Shirouzu T."/>
            <person name="Yoshinaga Y."/>
            <person name="Martin F.M."/>
            <person name="Grigoriev I.V."/>
            <person name="Hibbett D.S."/>
        </authorList>
    </citation>
    <scope>NUCLEOTIDE SEQUENCE [LARGE SCALE GENOMIC DNA]</scope>
    <source>
        <strain evidence="1 2">HHB9708</strain>
    </source>
</reference>
<evidence type="ECO:0000313" key="2">
    <source>
        <dbReference type="Proteomes" id="UP000076722"/>
    </source>
</evidence>
<gene>
    <name evidence="1" type="ORF">SISNIDRAFT_464724</name>
</gene>
<accession>A0A164WHR2</accession>
<name>A0A164WHR2_9AGAM</name>
<evidence type="ECO:0000313" key="1">
    <source>
        <dbReference type="EMBL" id="KZS95052.1"/>
    </source>
</evidence>
<keyword evidence="2" id="KW-1185">Reference proteome</keyword>
<dbReference type="Proteomes" id="UP000076722">
    <property type="component" value="Unassembled WGS sequence"/>
</dbReference>
<protein>
    <submittedName>
        <fullName evidence="1">Uncharacterized protein</fullName>
    </submittedName>
</protein>
<dbReference type="EMBL" id="KV419402">
    <property type="protein sequence ID" value="KZS95052.1"/>
    <property type="molecule type" value="Genomic_DNA"/>
</dbReference>
<organism evidence="1 2">
    <name type="scientific">Sistotremastrum niveocremeum HHB9708</name>
    <dbReference type="NCBI Taxonomy" id="1314777"/>
    <lineage>
        <taxon>Eukaryota</taxon>
        <taxon>Fungi</taxon>
        <taxon>Dikarya</taxon>
        <taxon>Basidiomycota</taxon>
        <taxon>Agaricomycotina</taxon>
        <taxon>Agaricomycetes</taxon>
        <taxon>Sistotremastrales</taxon>
        <taxon>Sistotremastraceae</taxon>
        <taxon>Sertulicium</taxon>
        <taxon>Sertulicium niveocremeum</taxon>
    </lineage>
</organism>
<dbReference type="AlphaFoldDB" id="A0A164WHR2"/>
<proteinExistence type="predicted"/>
<sequence length="189" mass="21597">MSLSVTGPTGAEASHEVIIQAQISLGTRVYVDYRSFPLDLKIQKLLRYRRMKETTSKEYRWFDLVKCPFDFSASQSKCNFNEWDLQGWRVYESRRVWVRAMNKFALDSLFALGPIKYFKFINRVAGRAFWVRPATDIGLRSALRFGTVAYPRLRISGEISGGPSAIRGCATADSRALSRIAEDLRIIRG</sequence>